<comment type="caution">
    <text evidence="7">The sequence shown here is derived from an EMBL/GenBank/DDBJ whole genome shotgun (WGS) entry which is preliminary data.</text>
</comment>
<protein>
    <recommendedName>
        <fullName evidence="6">Mutator family transposase</fullName>
    </recommendedName>
</protein>
<accession>A0A8I0TRB5</accession>
<keyword evidence="4 6" id="KW-0238">DNA-binding</keyword>
<evidence type="ECO:0000256" key="6">
    <source>
        <dbReference type="RuleBase" id="RU365089"/>
    </source>
</evidence>
<keyword evidence="3 6" id="KW-0815">Transposition</keyword>
<sequence>MGRVGEFDEVRHPARLQRAGLHVKKRQKRLTGVDEMVISPAAKGLTTGAVQAHLAEVYGAEVSRQTTSTITDKVLEGMAEWQSRPLDAVYPVVFIDAIT</sequence>
<evidence type="ECO:0000256" key="4">
    <source>
        <dbReference type="ARBA" id="ARBA00023125"/>
    </source>
</evidence>
<dbReference type="GO" id="GO:0003677">
    <property type="term" value="F:DNA binding"/>
    <property type="evidence" value="ECO:0007669"/>
    <property type="project" value="UniProtKB-UniRule"/>
</dbReference>
<dbReference type="InterPro" id="IPR001207">
    <property type="entry name" value="Transposase_mutator"/>
</dbReference>
<organism evidence="7 8">
    <name type="scientific">Streptomyces stelliscabiei</name>
    <dbReference type="NCBI Taxonomy" id="146820"/>
    <lineage>
        <taxon>Bacteria</taxon>
        <taxon>Bacillati</taxon>
        <taxon>Actinomycetota</taxon>
        <taxon>Actinomycetes</taxon>
        <taxon>Kitasatosporales</taxon>
        <taxon>Streptomycetaceae</taxon>
        <taxon>Streptomyces</taxon>
    </lineage>
</organism>
<proteinExistence type="inferred from homology"/>
<keyword evidence="6" id="KW-0814">Transposable element</keyword>
<dbReference type="AlphaFoldDB" id="A0A8I0TRB5"/>
<evidence type="ECO:0000256" key="5">
    <source>
        <dbReference type="ARBA" id="ARBA00023172"/>
    </source>
</evidence>
<evidence type="ECO:0000256" key="3">
    <source>
        <dbReference type="ARBA" id="ARBA00022578"/>
    </source>
</evidence>
<dbReference type="PANTHER" id="PTHR33217:SF8">
    <property type="entry name" value="MUTATOR FAMILY TRANSPOSASE"/>
    <property type="match status" value="1"/>
</dbReference>
<reference evidence="7 8" key="1">
    <citation type="submission" date="2020-10" db="EMBL/GenBank/DDBJ databases">
        <title>Sequencing the genomes of 1000 actinobacteria strains.</title>
        <authorList>
            <person name="Klenk H.-P."/>
        </authorList>
    </citation>
    <scope>NUCLEOTIDE SEQUENCE [LARGE SCALE GENOMIC DNA]</scope>
    <source>
        <strain evidence="7 8">DSM 41803</strain>
    </source>
</reference>
<dbReference type="GO" id="GO:0006313">
    <property type="term" value="P:DNA transposition"/>
    <property type="evidence" value="ECO:0007669"/>
    <property type="project" value="UniProtKB-UniRule"/>
</dbReference>
<comment type="function">
    <text evidence="1 6">Required for the transposition of the insertion element.</text>
</comment>
<dbReference type="PANTHER" id="PTHR33217">
    <property type="entry name" value="TRANSPOSASE FOR INSERTION SEQUENCE ELEMENT IS1081"/>
    <property type="match status" value="1"/>
</dbReference>
<evidence type="ECO:0000313" key="7">
    <source>
        <dbReference type="EMBL" id="MBE1598820.1"/>
    </source>
</evidence>
<name>A0A8I0TRB5_9ACTN</name>
<keyword evidence="8" id="KW-1185">Reference proteome</keyword>
<comment type="similarity">
    <text evidence="2 6">Belongs to the transposase mutator family.</text>
</comment>
<evidence type="ECO:0000313" key="8">
    <source>
        <dbReference type="Proteomes" id="UP000629287"/>
    </source>
</evidence>
<keyword evidence="5 6" id="KW-0233">DNA recombination</keyword>
<dbReference type="GO" id="GO:0004803">
    <property type="term" value="F:transposase activity"/>
    <property type="evidence" value="ECO:0007669"/>
    <property type="project" value="UniProtKB-UniRule"/>
</dbReference>
<dbReference type="EMBL" id="JADBGF010000001">
    <property type="protein sequence ID" value="MBE1598820.1"/>
    <property type="molecule type" value="Genomic_DNA"/>
</dbReference>
<gene>
    <name evidence="7" type="ORF">H4687_004949</name>
</gene>
<dbReference type="Pfam" id="PF00872">
    <property type="entry name" value="Transposase_mut"/>
    <property type="match status" value="1"/>
</dbReference>
<evidence type="ECO:0000256" key="2">
    <source>
        <dbReference type="ARBA" id="ARBA00010961"/>
    </source>
</evidence>
<dbReference type="Proteomes" id="UP000629287">
    <property type="component" value="Unassembled WGS sequence"/>
</dbReference>
<evidence type="ECO:0000256" key="1">
    <source>
        <dbReference type="ARBA" id="ARBA00002190"/>
    </source>
</evidence>